<organism evidence="6">
    <name type="scientific">hydrothermal vent metagenome</name>
    <dbReference type="NCBI Taxonomy" id="652676"/>
    <lineage>
        <taxon>unclassified sequences</taxon>
        <taxon>metagenomes</taxon>
        <taxon>ecological metagenomes</taxon>
    </lineage>
</organism>
<dbReference type="SUPFAM" id="SSF53383">
    <property type="entry name" value="PLP-dependent transferases"/>
    <property type="match status" value="1"/>
</dbReference>
<keyword evidence="6" id="KW-0808">Transferase</keyword>
<name>A0A3B0U4P2_9ZZZZ</name>
<dbReference type="PANTHER" id="PTHR43586:SF8">
    <property type="entry name" value="CYSTEINE DESULFURASE 1, CHLOROPLASTIC"/>
    <property type="match status" value="1"/>
</dbReference>
<sequence>ANRKGFVLKHVNITEDFDLDYKQAEELITPKTKIVSVSLAGNVLGTINDVRKIAELAHKVGAVMICDATKAAGHIPINARKLGCDFLIFSGHKMCGPTGIGVLYGKAELLDALPPSMFGGGIVEEVDLQEARWRSAPWKFEAGTPNIAGAIGLGEAVTYLENIGVEKIHEYVSGLTGYAIEELGKLGGVKMFTQKDADKNIGIVAFSVERIHSHDIAEIAGREGVAIRAGHHCAQPLMKELDISALARASFYLYNDKSDVNALVGAIKKAQEIFKV</sequence>
<dbReference type="PROSITE" id="PS00595">
    <property type="entry name" value="AA_TRANSFER_CLASS_5"/>
    <property type="match status" value="1"/>
</dbReference>
<dbReference type="Gene3D" id="3.40.640.10">
    <property type="entry name" value="Type I PLP-dependent aspartate aminotransferase-like (Major domain)"/>
    <property type="match status" value="1"/>
</dbReference>
<comment type="similarity">
    <text evidence="2">Belongs to the class-V pyridoxal-phosphate-dependent aminotransferase family. Csd subfamily.</text>
</comment>
<feature type="domain" description="Aminotransferase class V" evidence="5">
    <location>
        <begin position="2"/>
        <end position="263"/>
    </location>
</feature>
<dbReference type="Pfam" id="PF00266">
    <property type="entry name" value="Aminotran_5"/>
    <property type="match status" value="1"/>
</dbReference>
<dbReference type="AlphaFoldDB" id="A0A3B0U4P2"/>
<evidence type="ECO:0000256" key="1">
    <source>
        <dbReference type="ARBA" id="ARBA00001933"/>
    </source>
</evidence>
<dbReference type="Gene3D" id="3.90.1150.10">
    <property type="entry name" value="Aspartate Aminotransferase, domain 1"/>
    <property type="match status" value="1"/>
</dbReference>
<dbReference type="InterPro" id="IPR015421">
    <property type="entry name" value="PyrdxlP-dep_Trfase_major"/>
</dbReference>
<gene>
    <name evidence="6" type="ORF">MNBD_BACTEROID05-1272</name>
</gene>
<evidence type="ECO:0000313" key="6">
    <source>
        <dbReference type="EMBL" id="VAW15754.1"/>
    </source>
</evidence>
<dbReference type="EC" id="2.8.1.7" evidence="6"/>
<dbReference type="InterPro" id="IPR000192">
    <property type="entry name" value="Aminotrans_V_dom"/>
</dbReference>
<dbReference type="EMBL" id="UOEN01000285">
    <property type="protein sequence ID" value="VAW15754.1"/>
    <property type="molecule type" value="Genomic_DNA"/>
</dbReference>
<dbReference type="GO" id="GO:0031071">
    <property type="term" value="F:cysteine desulfurase activity"/>
    <property type="evidence" value="ECO:0007669"/>
    <property type="project" value="UniProtKB-EC"/>
</dbReference>
<reference evidence="6" key="1">
    <citation type="submission" date="2018-06" db="EMBL/GenBank/DDBJ databases">
        <authorList>
            <person name="Zhirakovskaya E."/>
        </authorList>
    </citation>
    <scope>NUCLEOTIDE SEQUENCE</scope>
</reference>
<evidence type="ECO:0000256" key="2">
    <source>
        <dbReference type="ARBA" id="ARBA00010447"/>
    </source>
</evidence>
<protein>
    <submittedName>
        <fullName evidence="6">Cysteine desulfurase =&gt; SufS</fullName>
        <ecNumber evidence="6">2.8.1.7</ecNumber>
    </submittedName>
</protein>
<dbReference type="PANTHER" id="PTHR43586">
    <property type="entry name" value="CYSTEINE DESULFURASE"/>
    <property type="match status" value="1"/>
</dbReference>
<evidence type="ECO:0000256" key="3">
    <source>
        <dbReference type="ARBA" id="ARBA00022898"/>
    </source>
</evidence>
<evidence type="ECO:0000256" key="4">
    <source>
        <dbReference type="ARBA" id="ARBA00050776"/>
    </source>
</evidence>
<keyword evidence="3" id="KW-0663">Pyridoxal phosphate</keyword>
<feature type="non-terminal residue" evidence="6">
    <location>
        <position position="1"/>
    </location>
</feature>
<accession>A0A3B0U4P2</accession>
<proteinExistence type="inferred from homology"/>
<dbReference type="InterPro" id="IPR015422">
    <property type="entry name" value="PyrdxlP-dep_Trfase_small"/>
</dbReference>
<comment type="catalytic activity">
    <reaction evidence="4">
        <text>(sulfur carrier)-H + L-cysteine = (sulfur carrier)-SH + L-alanine</text>
        <dbReference type="Rhea" id="RHEA:43892"/>
        <dbReference type="Rhea" id="RHEA-COMP:14737"/>
        <dbReference type="Rhea" id="RHEA-COMP:14739"/>
        <dbReference type="ChEBI" id="CHEBI:29917"/>
        <dbReference type="ChEBI" id="CHEBI:35235"/>
        <dbReference type="ChEBI" id="CHEBI:57972"/>
        <dbReference type="ChEBI" id="CHEBI:64428"/>
        <dbReference type="EC" id="2.8.1.7"/>
    </reaction>
</comment>
<comment type="cofactor">
    <cofactor evidence="1">
        <name>pyridoxal 5'-phosphate</name>
        <dbReference type="ChEBI" id="CHEBI:597326"/>
    </cofactor>
</comment>
<dbReference type="InterPro" id="IPR015424">
    <property type="entry name" value="PyrdxlP-dep_Trfase"/>
</dbReference>
<dbReference type="InterPro" id="IPR020578">
    <property type="entry name" value="Aminotrans_V_PyrdxlP_BS"/>
</dbReference>
<evidence type="ECO:0000259" key="5">
    <source>
        <dbReference type="Pfam" id="PF00266"/>
    </source>
</evidence>